<comment type="caution">
    <text evidence="1">The sequence shown here is derived from an EMBL/GenBank/DDBJ whole genome shotgun (WGS) entry which is preliminary data.</text>
</comment>
<organism evidence="1 2">
    <name type="scientific">Mycobacterium simulans</name>
    <dbReference type="NCBI Taxonomy" id="627089"/>
    <lineage>
        <taxon>Bacteria</taxon>
        <taxon>Bacillati</taxon>
        <taxon>Actinomycetota</taxon>
        <taxon>Actinomycetes</taxon>
        <taxon>Mycobacteriales</taxon>
        <taxon>Mycobacteriaceae</taxon>
        <taxon>Mycobacterium</taxon>
    </lineage>
</organism>
<name>A0A7Z7IL14_9MYCO</name>
<reference evidence="1 2" key="1">
    <citation type="submission" date="2017-10" db="EMBL/GenBank/DDBJ databases">
        <authorList>
            <consortium name="Urmite Genomes"/>
        </authorList>
    </citation>
    <scope>NUCLEOTIDE SEQUENCE [LARGE SCALE GENOMIC DNA]</scope>
    <source>
        <strain evidence="1 2">FB-527</strain>
    </source>
</reference>
<evidence type="ECO:0008006" key="3">
    <source>
        <dbReference type="Google" id="ProtNLM"/>
    </source>
</evidence>
<dbReference type="InterPro" id="IPR010298">
    <property type="entry name" value="YacP-like"/>
</dbReference>
<dbReference type="Pfam" id="PF05991">
    <property type="entry name" value="NYN_YacP"/>
    <property type="match status" value="1"/>
</dbReference>
<dbReference type="AlphaFoldDB" id="A0A7Z7IL14"/>
<gene>
    <name evidence="1" type="ORF">MSIMFB_03029</name>
</gene>
<evidence type="ECO:0000313" key="2">
    <source>
        <dbReference type="Proteomes" id="UP000554965"/>
    </source>
</evidence>
<dbReference type="Proteomes" id="UP000554965">
    <property type="component" value="Unassembled WGS sequence"/>
</dbReference>
<proteinExistence type="predicted"/>
<sequence>MVALVEMLERWAAANKDAVRVVVVFERPPSTTIRSSVIEVAHAPKAAANSADDEIVRLVQADDQPQEIRVVTSDKALADRVRSLGASVYRAEGFRDLIDPRGVKPGQRPDQLGQA</sequence>
<dbReference type="EMBL" id="OCTY01000002">
    <property type="protein sequence ID" value="SOJ55547.1"/>
    <property type="molecule type" value="Genomic_DNA"/>
</dbReference>
<keyword evidence="2" id="KW-1185">Reference proteome</keyword>
<protein>
    <recommendedName>
        <fullName evidence="3">RNA-binding protein</fullName>
    </recommendedName>
</protein>
<evidence type="ECO:0000313" key="1">
    <source>
        <dbReference type="EMBL" id="SOJ55547.1"/>
    </source>
</evidence>
<accession>A0A7Z7IL14</accession>